<dbReference type="Pfam" id="PF01381">
    <property type="entry name" value="HTH_3"/>
    <property type="match status" value="1"/>
</dbReference>
<keyword evidence="3" id="KW-1185">Reference proteome</keyword>
<dbReference type="PROSITE" id="PS50943">
    <property type="entry name" value="HTH_CROC1"/>
    <property type="match status" value="1"/>
</dbReference>
<proteinExistence type="predicted"/>
<dbReference type="InterPro" id="IPR001387">
    <property type="entry name" value="Cro/C1-type_HTH"/>
</dbReference>
<name>A0A5D8QK26_9THEO</name>
<evidence type="ECO:0000313" key="2">
    <source>
        <dbReference type="EMBL" id="TZE83648.1"/>
    </source>
</evidence>
<dbReference type="Proteomes" id="UP000322976">
    <property type="component" value="Unassembled WGS sequence"/>
</dbReference>
<dbReference type="AlphaFoldDB" id="A0A5D8QK26"/>
<evidence type="ECO:0000313" key="3">
    <source>
        <dbReference type="Proteomes" id="UP000322976"/>
    </source>
</evidence>
<gene>
    <name evidence="2" type="ORF">FWJ32_01465</name>
</gene>
<accession>A0A5D8QK26</accession>
<comment type="caution">
    <text evidence="2">The sequence shown here is derived from an EMBL/GenBank/DDBJ whole genome shotgun (WGS) entry which is preliminary data.</text>
</comment>
<protein>
    <submittedName>
        <fullName evidence="2">Helix-turn-helix domain-containing protein</fullName>
    </submittedName>
</protein>
<dbReference type="EMBL" id="VTPS01000001">
    <property type="protein sequence ID" value="TZE83648.1"/>
    <property type="molecule type" value="Genomic_DNA"/>
</dbReference>
<dbReference type="CDD" id="cd00093">
    <property type="entry name" value="HTH_XRE"/>
    <property type="match status" value="1"/>
</dbReference>
<sequence length="167" mass="18375">MECGCMKDSENIYLRCRKDAAKYNERLKSRENAAELLGVSVSSLANYELGVTKVIPPDVIIMMADLYNAPQLKTIYCANECPIGKGAPIATEVKSIEQVTIKLLKSLSPEKIDEIKEQLVDIAEDGVIGDDEKPDLAQIVEYLDYLIKAAGELKLISQKVLGKGRGE</sequence>
<reference evidence="2 3" key="1">
    <citation type="submission" date="2019-08" db="EMBL/GenBank/DDBJ databases">
        <title>Calorimonas adulescens gen. nov., sp. nov., an anaerobic thermophilic bacterium from Sakhalin hot spring.</title>
        <authorList>
            <person name="Khomyakova M.A."/>
            <person name="Merkel A.Y."/>
            <person name="Novikov A."/>
            <person name="Bonch-Osmolovskaya E.A."/>
            <person name="Slobodkin A.I."/>
        </authorList>
    </citation>
    <scope>NUCLEOTIDE SEQUENCE [LARGE SCALE GENOMIC DNA]</scope>
    <source>
        <strain evidence="2 3">A05MB</strain>
    </source>
</reference>
<organism evidence="2 3">
    <name type="scientific">Calorimonas adulescens</name>
    <dbReference type="NCBI Taxonomy" id="2606906"/>
    <lineage>
        <taxon>Bacteria</taxon>
        <taxon>Bacillati</taxon>
        <taxon>Bacillota</taxon>
        <taxon>Clostridia</taxon>
        <taxon>Thermoanaerobacterales</taxon>
        <taxon>Thermoanaerobacteraceae</taxon>
        <taxon>Calorimonas</taxon>
    </lineage>
</organism>
<evidence type="ECO:0000259" key="1">
    <source>
        <dbReference type="PROSITE" id="PS50943"/>
    </source>
</evidence>
<dbReference type="RefSeq" id="WP_149544266.1">
    <property type="nucleotide sequence ID" value="NZ_VTPS01000001.1"/>
</dbReference>
<feature type="domain" description="HTH cro/C1-type" evidence="1">
    <location>
        <begin position="29"/>
        <end position="75"/>
    </location>
</feature>